<name>A0A242K1D5_9ENTE</name>
<dbReference type="InterPro" id="IPR036412">
    <property type="entry name" value="HAD-like_sf"/>
</dbReference>
<dbReference type="GO" id="GO:0019700">
    <property type="term" value="P:organic phosphonate catabolic process"/>
    <property type="evidence" value="ECO:0007669"/>
    <property type="project" value="InterPro"/>
</dbReference>
<dbReference type="PANTHER" id="PTHR43434:SF19">
    <property type="entry name" value="PHOSPHONOACETALDEHYDE HYDROLASE"/>
    <property type="match status" value="1"/>
</dbReference>
<dbReference type="EC" id="3.11.1.1" evidence="2"/>
<keyword evidence="2" id="KW-0479">Metal-binding</keyword>
<dbReference type="GO" id="GO:0000287">
    <property type="term" value="F:magnesium ion binding"/>
    <property type="evidence" value="ECO:0007669"/>
    <property type="project" value="UniProtKB-UniRule"/>
</dbReference>
<evidence type="ECO:0000313" key="4">
    <source>
        <dbReference type="EMBL" id="WYJ91506.1"/>
    </source>
</evidence>
<keyword evidence="5" id="KW-1185">Reference proteome</keyword>
<dbReference type="Gene3D" id="1.10.150.240">
    <property type="entry name" value="Putative phosphatase, domain 2"/>
    <property type="match status" value="1"/>
</dbReference>
<keyword evidence="2 3" id="KW-0378">Hydrolase</keyword>
<dbReference type="InterPro" id="IPR023198">
    <property type="entry name" value="PGP-like_dom2"/>
</dbReference>
<feature type="binding site" evidence="2">
    <location>
        <position position="184"/>
    </location>
    <ligand>
        <name>Mg(2+)</name>
        <dbReference type="ChEBI" id="CHEBI:18420"/>
    </ligand>
</feature>
<keyword evidence="1 2" id="KW-0704">Schiff base</keyword>
<protein>
    <recommendedName>
        <fullName evidence="2">Phosphonoacetaldehyde hydrolase</fullName>
        <shortName evidence="2">Phosphonatase</shortName>
        <ecNumber evidence="2">3.11.1.1</ecNumber>
    </recommendedName>
    <alternativeName>
        <fullName evidence="2">Phosphonoacetaldehyde phosphonohydrolase</fullName>
    </alternativeName>
</protein>
<dbReference type="InterPro" id="IPR006323">
    <property type="entry name" value="Phosphonoacetald_hydro"/>
</dbReference>
<dbReference type="InterPro" id="IPR023214">
    <property type="entry name" value="HAD_sf"/>
</dbReference>
<reference evidence="4" key="3">
    <citation type="submission" date="2024-03" db="EMBL/GenBank/DDBJ databases">
        <title>The Genome Sequence of Enterococcus sp. DIV0242b.</title>
        <authorList>
            <consortium name="The Broad Institute Genomics Platform"/>
            <consortium name="The Broad Institute Microbial Omics Core"/>
            <consortium name="The Broad Institute Genomic Center for Infectious Diseases"/>
            <person name="Earl A."/>
            <person name="Manson A."/>
            <person name="Gilmore M."/>
            <person name="Schwartman J."/>
            <person name="Shea T."/>
            <person name="Abouelleil A."/>
            <person name="Cao P."/>
            <person name="Chapman S."/>
            <person name="Cusick C."/>
            <person name="Young S."/>
            <person name="Neafsey D."/>
            <person name="Nusbaum C."/>
            <person name="Birren B."/>
        </authorList>
    </citation>
    <scope>NUCLEOTIDE SEQUENCE</scope>
    <source>
        <strain evidence="4">9E7_DIV0242</strain>
    </source>
</reference>
<comment type="function">
    <text evidence="2">Involved in phosphonate degradation.</text>
</comment>
<organism evidence="3">
    <name type="scientific">Candidatus Enterococcus clewellii</name>
    <dbReference type="NCBI Taxonomy" id="1834193"/>
    <lineage>
        <taxon>Bacteria</taxon>
        <taxon>Bacillati</taxon>
        <taxon>Bacillota</taxon>
        <taxon>Bacilli</taxon>
        <taxon>Lactobacillales</taxon>
        <taxon>Enterococcaceae</taxon>
        <taxon>Enterococcus</taxon>
    </lineage>
</organism>
<dbReference type="RefSeq" id="WP_086350566.1">
    <property type="nucleotide sequence ID" value="NZ_CP147247.1"/>
</dbReference>
<reference evidence="4" key="2">
    <citation type="submission" date="2017-05" db="EMBL/GenBank/DDBJ databases">
        <authorList>
            <consortium name="The Broad Institute Genomics Platform"/>
            <consortium name="The Broad Institute Genomic Center for Infectious Diseases"/>
            <person name="Earl A."/>
            <person name="Manson A."/>
            <person name="Schwartman J."/>
            <person name="Gilmore M."/>
            <person name="Abouelleil A."/>
            <person name="Cao P."/>
            <person name="Chapman S."/>
            <person name="Cusick C."/>
            <person name="Shea T."/>
            <person name="Young S."/>
            <person name="Neafsey D."/>
            <person name="Nusbaum C."/>
            <person name="Birren B."/>
        </authorList>
    </citation>
    <scope>NUCLEOTIDE SEQUENCE</scope>
    <source>
        <strain evidence="4">9E7_DIV0242</strain>
    </source>
</reference>
<dbReference type="EMBL" id="CP147247">
    <property type="protein sequence ID" value="WYJ91506.1"/>
    <property type="molecule type" value="Genomic_DNA"/>
</dbReference>
<dbReference type="EMBL" id="NGMM01000007">
    <property type="protein sequence ID" value="OTP11471.1"/>
    <property type="molecule type" value="Genomic_DNA"/>
</dbReference>
<dbReference type="SFLD" id="SFLDG01129">
    <property type="entry name" value="C1.5:_HAD__Beta-PGM__Phosphata"/>
    <property type="match status" value="1"/>
</dbReference>
<reference evidence="3" key="1">
    <citation type="submission" date="2017-05" db="EMBL/GenBank/DDBJ databases">
        <title>The Genome Sequence of Enterococcus sp. 9E7_DIV0242.</title>
        <authorList>
            <consortium name="The Broad Institute Genomics Platform"/>
            <consortium name="The Broad Institute Genomic Center for Infectious Diseases"/>
            <person name="Earl A."/>
            <person name="Manson A."/>
            <person name="Schwartman J."/>
            <person name="Gilmore M."/>
            <person name="Abouelleil A."/>
            <person name="Cao P."/>
            <person name="Chapman S."/>
            <person name="Cusick C."/>
            <person name="Shea T."/>
            <person name="Young S."/>
            <person name="Neafsey D."/>
            <person name="Nusbaum C."/>
            <person name="Birren B."/>
        </authorList>
    </citation>
    <scope>NUCLEOTIDE SEQUENCE [LARGE SCALE GENOMIC DNA]</scope>
    <source>
        <strain evidence="3">9E7_DIV0242</strain>
    </source>
</reference>
<sequence>MKINTIIFDWAGTTVDYGCMAPVKAFEKAFADVGIDLSPDQIREPMGMLKIDHIKALLEMSNVKKAWHEHYGRASEDSDIQKIYAAFENYLFEDLAENSTLKPDTLEVFNTLKEKGFNIGSTTGYTKEMMTVVAKEAEKFGYKPDFVATPDDVQSIGRPYPYMIFENMKYFGTLSVNEVVKVGDTVSDIKEGKNAGVYTIAVIEGSSELGLSFEEYQRLSVQERENLVEKAATTFYSAGADNCILTLSELIPLVLEPITQAVH</sequence>
<dbReference type="PANTHER" id="PTHR43434">
    <property type="entry name" value="PHOSPHOGLYCOLATE PHOSPHATASE"/>
    <property type="match status" value="1"/>
</dbReference>
<dbReference type="NCBIfam" id="TIGR01422">
    <property type="entry name" value="phosphonatase"/>
    <property type="match status" value="1"/>
</dbReference>
<evidence type="ECO:0000313" key="3">
    <source>
        <dbReference type="EMBL" id="OTP11471.1"/>
    </source>
</evidence>
<evidence type="ECO:0000256" key="1">
    <source>
        <dbReference type="ARBA" id="ARBA00023270"/>
    </source>
</evidence>
<dbReference type="HAMAP" id="MF_01375">
    <property type="entry name" value="PhnX"/>
    <property type="match status" value="1"/>
</dbReference>
<feature type="binding site" evidence="2">
    <location>
        <position position="11"/>
    </location>
    <ligand>
        <name>Mg(2+)</name>
        <dbReference type="ChEBI" id="CHEBI:18420"/>
    </ligand>
</feature>
<keyword evidence="2" id="KW-0460">Magnesium</keyword>
<dbReference type="Gene3D" id="3.40.50.1000">
    <property type="entry name" value="HAD superfamily/HAD-like"/>
    <property type="match status" value="1"/>
</dbReference>
<comment type="similarity">
    <text evidence="2">Belongs to the HAD-like hydrolase superfamily. PhnX family.</text>
</comment>
<dbReference type="InterPro" id="IPR050155">
    <property type="entry name" value="HAD-like_hydrolase_sf"/>
</dbReference>
<comment type="catalytic activity">
    <reaction evidence="2">
        <text>phosphonoacetaldehyde + H2O = acetaldehyde + phosphate + H(+)</text>
        <dbReference type="Rhea" id="RHEA:18905"/>
        <dbReference type="ChEBI" id="CHEBI:15343"/>
        <dbReference type="ChEBI" id="CHEBI:15377"/>
        <dbReference type="ChEBI" id="CHEBI:15378"/>
        <dbReference type="ChEBI" id="CHEBI:43474"/>
        <dbReference type="ChEBI" id="CHEBI:58383"/>
        <dbReference type="EC" id="3.11.1.1"/>
    </reaction>
</comment>
<dbReference type="GO" id="GO:0008967">
    <property type="term" value="F:phosphoglycolate phosphatase activity"/>
    <property type="evidence" value="ECO:0007669"/>
    <property type="project" value="TreeGrafter"/>
</dbReference>
<dbReference type="SUPFAM" id="SSF56784">
    <property type="entry name" value="HAD-like"/>
    <property type="match status" value="1"/>
</dbReference>
<dbReference type="Pfam" id="PF00702">
    <property type="entry name" value="Hydrolase"/>
    <property type="match status" value="1"/>
</dbReference>
<dbReference type="GO" id="GO:0005829">
    <property type="term" value="C:cytosol"/>
    <property type="evidence" value="ECO:0007669"/>
    <property type="project" value="TreeGrafter"/>
</dbReference>
<proteinExistence type="inferred from homology"/>
<dbReference type="SFLD" id="SFLDS00003">
    <property type="entry name" value="Haloacid_Dehalogenase"/>
    <property type="match status" value="1"/>
</dbReference>
<feature type="active site" description="Nucleophile" evidence="2">
    <location>
        <position position="9"/>
    </location>
</feature>
<dbReference type="Proteomes" id="UP000195141">
    <property type="component" value="Chromosome"/>
</dbReference>
<dbReference type="GO" id="GO:0006281">
    <property type="term" value="P:DNA repair"/>
    <property type="evidence" value="ECO:0007669"/>
    <property type="project" value="TreeGrafter"/>
</dbReference>
<dbReference type="SFLD" id="SFLDG01135">
    <property type="entry name" value="C1.5.6:_HAD__Beta-PGM__Phospha"/>
    <property type="match status" value="1"/>
</dbReference>
<dbReference type="OrthoDB" id="5504491at2"/>
<feature type="binding site" evidence="2">
    <location>
        <position position="9"/>
    </location>
    <ligand>
        <name>Mg(2+)</name>
        <dbReference type="ChEBI" id="CHEBI:18420"/>
    </ligand>
</feature>
<accession>A0A242K1D5</accession>
<comment type="cofactor">
    <cofactor evidence="2">
        <name>Mg(2+)</name>
        <dbReference type="ChEBI" id="CHEBI:18420"/>
    </cofactor>
    <text evidence="2">Binds 1 Mg(2+) ion per subunit.</text>
</comment>
<feature type="active site" description="Schiff-base intermediate with substrate" evidence="2">
    <location>
        <position position="50"/>
    </location>
</feature>
<comment type="subunit">
    <text evidence="2">Homodimer.</text>
</comment>
<dbReference type="GO" id="GO:0050194">
    <property type="term" value="F:phosphonoacetaldehyde hydrolase activity"/>
    <property type="evidence" value="ECO:0007669"/>
    <property type="project" value="UniProtKB-UniRule"/>
</dbReference>
<evidence type="ECO:0000256" key="2">
    <source>
        <dbReference type="HAMAP-Rule" id="MF_01375"/>
    </source>
</evidence>
<gene>
    <name evidence="2" type="primary">phnX</name>
    <name evidence="4" type="ORF">A5888_003274</name>
    <name evidence="3" type="ORF">A5888_003570</name>
</gene>
<dbReference type="AlphaFoldDB" id="A0A242K1D5"/>
<evidence type="ECO:0000313" key="5">
    <source>
        <dbReference type="Proteomes" id="UP000195141"/>
    </source>
</evidence>